<proteinExistence type="predicted"/>
<feature type="non-terminal residue" evidence="1">
    <location>
        <position position="1"/>
    </location>
</feature>
<keyword evidence="2" id="KW-1185">Reference proteome</keyword>
<name>A0A8S4QTF4_9NEOP</name>
<dbReference type="AlphaFoldDB" id="A0A8S4QTF4"/>
<sequence length="137" mass="15602">AVRDFVHVYRFYPVGTVCFSGSHFCIFEIQFPQMTFPTLPQFPPLPAIPALPNFPNFPNFPNIQIPEIKFPEIKMPEIKMPEIKMPDIKIPEIKVPETLDELNSQKGSGFHSSYMVYSSDGSASIIINDEGRIRQIT</sequence>
<accession>A0A8S4QTF4</accession>
<protein>
    <submittedName>
        <fullName evidence="1">Jg26395 protein</fullName>
    </submittedName>
</protein>
<organism evidence="1 2">
    <name type="scientific">Pararge aegeria aegeria</name>
    <dbReference type="NCBI Taxonomy" id="348720"/>
    <lineage>
        <taxon>Eukaryota</taxon>
        <taxon>Metazoa</taxon>
        <taxon>Ecdysozoa</taxon>
        <taxon>Arthropoda</taxon>
        <taxon>Hexapoda</taxon>
        <taxon>Insecta</taxon>
        <taxon>Pterygota</taxon>
        <taxon>Neoptera</taxon>
        <taxon>Endopterygota</taxon>
        <taxon>Lepidoptera</taxon>
        <taxon>Glossata</taxon>
        <taxon>Ditrysia</taxon>
        <taxon>Papilionoidea</taxon>
        <taxon>Nymphalidae</taxon>
        <taxon>Satyrinae</taxon>
        <taxon>Satyrini</taxon>
        <taxon>Parargina</taxon>
        <taxon>Pararge</taxon>
    </lineage>
</organism>
<gene>
    <name evidence="1" type="primary">jg26395</name>
    <name evidence="1" type="ORF">PAEG_LOCUS4170</name>
</gene>
<dbReference type="Proteomes" id="UP000838756">
    <property type="component" value="Unassembled WGS sequence"/>
</dbReference>
<comment type="caution">
    <text evidence="1">The sequence shown here is derived from an EMBL/GenBank/DDBJ whole genome shotgun (WGS) entry which is preliminary data.</text>
</comment>
<feature type="non-terminal residue" evidence="1">
    <location>
        <position position="137"/>
    </location>
</feature>
<dbReference type="EMBL" id="CAKXAJ010014014">
    <property type="protein sequence ID" value="CAH2216101.1"/>
    <property type="molecule type" value="Genomic_DNA"/>
</dbReference>
<reference evidence="1" key="1">
    <citation type="submission" date="2022-03" db="EMBL/GenBank/DDBJ databases">
        <authorList>
            <person name="Lindestad O."/>
        </authorList>
    </citation>
    <scope>NUCLEOTIDE SEQUENCE</scope>
</reference>
<evidence type="ECO:0000313" key="1">
    <source>
        <dbReference type="EMBL" id="CAH2216101.1"/>
    </source>
</evidence>
<dbReference type="OrthoDB" id="447516at2759"/>
<evidence type="ECO:0000313" key="2">
    <source>
        <dbReference type="Proteomes" id="UP000838756"/>
    </source>
</evidence>